<evidence type="ECO:0000313" key="3">
    <source>
        <dbReference type="Proteomes" id="UP000017127"/>
    </source>
</evidence>
<organism evidence="2 3">
    <name type="scientific">Lyngbya aestuarii BL J</name>
    <dbReference type="NCBI Taxonomy" id="1348334"/>
    <lineage>
        <taxon>Bacteria</taxon>
        <taxon>Bacillati</taxon>
        <taxon>Cyanobacteriota</taxon>
        <taxon>Cyanophyceae</taxon>
        <taxon>Oscillatoriophycideae</taxon>
        <taxon>Oscillatoriales</taxon>
        <taxon>Microcoleaceae</taxon>
        <taxon>Lyngbya</taxon>
    </lineage>
</organism>
<name>U7Q6V3_9CYAN</name>
<evidence type="ECO:0000313" key="2">
    <source>
        <dbReference type="EMBL" id="ERT03558.1"/>
    </source>
</evidence>
<keyword evidence="3" id="KW-1185">Reference proteome</keyword>
<reference evidence="2 3" key="1">
    <citation type="journal article" date="2013" name="Front. Microbiol.">
        <title>Comparative genomic analyses of the cyanobacterium, Lyngbya aestuarii BL J, a powerful hydrogen producer.</title>
        <authorList>
            <person name="Kothari A."/>
            <person name="Vaughn M."/>
            <person name="Garcia-Pichel F."/>
        </authorList>
    </citation>
    <scope>NUCLEOTIDE SEQUENCE [LARGE SCALE GENOMIC DNA]</scope>
    <source>
        <strain evidence="2 3">BL J</strain>
    </source>
</reference>
<gene>
    <name evidence="2" type="ORF">M595_6504</name>
</gene>
<feature type="transmembrane region" description="Helical" evidence="1">
    <location>
        <begin position="40"/>
        <end position="61"/>
    </location>
</feature>
<evidence type="ECO:0000256" key="1">
    <source>
        <dbReference type="SAM" id="Phobius"/>
    </source>
</evidence>
<dbReference type="AlphaFoldDB" id="U7Q6V3"/>
<keyword evidence="1" id="KW-1133">Transmembrane helix</keyword>
<dbReference type="EMBL" id="AUZM01000374">
    <property type="protein sequence ID" value="ERT03558.1"/>
    <property type="molecule type" value="Genomic_DNA"/>
</dbReference>
<proteinExistence type="predicted"/>
<feature type="transmembrane region" description="Helical" evidence="1">
    <location>
        <begin position="6"/>
        <end position="28"/>
    </location>
</feature>
<dbReference type="Proteomes" id="UP000017127">
    <property type="component" value="Unassembled WGS sequence"/>
</dbReference>
<feature type="transmembrane region" description="Helical" evidence="1">
    <location>
        <begin position="81"/>
        <end position="103"/>
    </location>
</feature>
<sequence>MVPPQGVFLFLGFLPPLALFGLGFPFLAKQTERFSLAQKIHYNVIILGQIILASLVLYFLAHAVLFQLYFPTRYTYHSLKIVLILASGLAVTLILEAQLRALIQIIENGLTRYQLMLLDR</sequence>
<keyword evidence="1" id="KW-0472">Membrane</keyword>
<protein>
    <submittedName>
        <fullName evidence="2">Putative membrane protein</fullName>
    </submittedName>
</protein>
<comment type="caution">
    <text evidence="2">The sequence shown here is derived from an EMBL/GenBank/DDBJ whole genome shotgun (WGS) entry which is preliminary data.</text>
</comment>
<feature type="non-terminal residue" evidence="2">
    <location>
        <position position="120"/>
    </location>
</feature>
<keyword evidence="1" id="KW-0812">Transmembrane</keyword>
<accession>U7Q6V3</accession>